<keyword evidence="3" id="KW-1185">Reference proteome</keyword>
<feature type="domain" description="DUF1540" evidence="1">
    <location>
        <begin position="5"/>
        <end position="42"/>
    </location>
</feature>
<protein>
    <submittedName>
        <fullName evidence="2">DUF1540 domain-containing protein</fullName>
    </submittedName>
</protein>
<proteinExistence type="predicted"/>
<sequence length="107" mass="11563">MINLSCDVMNCANNKDRYCCRPEIQVGGRSANASRQTSCASFSDATDSAQNAVGTVLPNTSLEIYCEAENCKYNIDEKCSADHIGIHAETANPNSQSNTECASFENQ</sequence>
<name>A0ABT4BPK3_9FIRM</name>
<dbReference type="EMBL" id="JAPOHA010000001">
    <property type="protein sequence ID" value="MCY1712770.1"/>
    <property type="molecule type" value="Genomic_DNA"/>
</dbReference>
<feature type="domain" description="DUF1540" evidence="1">
    <location>
        <begin position="64"/>
        <end position="104"/>
    </location>
</feature>
<dbReference type="InterPro" id="IPR011437">
    <property type="entry name" value="DUF1540"/>
</dbReference>
<organism evidence="2 3">
    <name type="scientific">Caproiciproducens galactitolivorans</name>
    <dbReference type="NCBI Taxonomy" id="642589"/>
    <lineage>
        <taxon>Bacteria</taxon>
        <taxon>Bacillati</taxon>
        <taxon>Bacillota</taxon>
        <taxon>Clostridia</taxon>
        <taxon>Eubacteriales</taxon>
        <taxon>Acutalibacteraceae</taxon>
        <taxon>Caproiciproducens</taxon>
    </lineage>
</organism>
<dbReference type="Pfam" id="PF07561">
    <property type="entry name" value="DUF1540"/>
    <property type="match status" value="2"/>
</dbReference>
<evidence type="ECO:0000313" key="3">
    <source>
        <dbReference type="Proteomes" id="UP001082703"/>
    </source>
</evidence>
<reference evidence="2 3" key="1">
    <citation type="submission" date="2022-11" db="EMBL/GenBank/DDBJ databases">
        <authorList>
            <person name="Caiyu Z."/>
        </authorList>
    </citation>
    <scope>NUCLEOTIDE SEQUENCE [LARGE SCALE GENOMIC DNA]</scope>
    <source>
        <strain evidence="2 3">YR-4</strain>
    </source>
</reference>
<comment type="caution">
    <text evidence="2">The sequence shown here is derived from an EMBL/GenBank/DDBJ whole genome shotgun (WGS) entry which is preliminary data.</text>
</comment>
<accession>A0ABT4BPK3</accession>
<dbReference type="Proteomes" id="UP001082703">
    <property type="component" value="Unassembled WGS sequence"/>
</dbReference>
<evidence type="ECO:0000259" key="1">
    <source>
        <dbReference type="Pfam" id="PF07561"/>
    </source>
</evidence>
<dbReference type="RefSeq" id="WP_268056779.1">
    <property type="nucleotide sequence ID" value="NZ_JAPOHA010000001.1"/>
</dbReference>
<gene>
    <name evidence="2" type="ORF">OUY18_00660</name>
</gene>
<evidence type="ECO:0000313" key="2">
    <source>
        <dbReference type="EMBL" id="MCY1712770.1"/>
    </source>
</evidence>